<feature type="domain" description="NfeD-like C-terminal" evidence="6">
    <location>
        <begin position="105"/>
        <end position="162"/>
    </location>
</feature>
<comment type="caution">
    <text evidence="7">The sequence shown here is derived from an EMBL/GenBank/DDBJ whole genome shotgun (WGS) entry which is preliminary data.</text>
</comment>
<dbReference type="InterPro" id="IPR002810">
    <property type="entry name" value="NfeD-like_C"/>
</dbReference>
<dbReference type="PANTHER" id="PTHR33507:SF3">
    <property type="entry name" value="INNER MEMBRANE PROTEIN YBBJ"/>
    <property type="match status" value="1"/>
</dbReference>
<dbReference type="Pfam" id="PF01957">
    <property type="entry name" value="NfeD"/>
    <property type="match status" value="1"/>
</dbReference>
<evidence type="ECO:0000256" key="5">
    <source>
        <dbReference type="SAM" id="Phobius"/>
    </source>
</evidence>
<evidence type="ECO:0000313" key="8">
    <source>
        <dbReference type="Proteomes" id="UP000659223"/>
    </source>
</evidence>
<dbReference type="Gene3D" id="2.40.50.140">
    <property type="entry name" value="Nucleic acid-binding proteins"/>
    <property type="match status" value="1"/>
</dbReference>
<gene>
    <name evidence="7" type="ORF">GCM10010324_44950</name>
</gene>
<keyword evidence="2 5" id="KW-0812">Transmembrane</keyword>
<evidence type="ECO:0000313" key="7">
    <source>
        <dbReference type="EMBL" id="GGX94151.1"/>
    </source>
</evidence>
<evidence type="ECO:0000256" key="3">
    <source>
        <dbReference type="ARBA" id="ARBA00022989"/>
    </source>
</evidence>
<dbReference type="PANTHER" id="PTHR33507">
    <property type="entry name" value="INNER MEMBRANE PROTEIN YBBJ"/>
    <property type="match status" value="1"/>
</dbReference>
<evidence type="ECO:0000256" key="1">
    <source>
        <dbReference type="ARBA" id="ARBA00004141"/>
    </source>
</evidence>
<feature type="transmembrane region" description="Helical" evidence="5">
    <location>
        <begin position="27"/>
        <end position="46"/>
    </location>
</feature>
<keyword evidence="8" id="KW-1185">Reference proteome</keyword>
<sequence>MPDRDARPPGTLSRGGRRAYHDLVDTWVWWLVAAVGLGIPLVVTAMPEFGMLALGAVAAAVTNALGAGAVAQFIVFAAVSVALIAVVRPVAMRHRAQRPELASGVEALKGRQAVVLERVDGSGGRIKLAGEIWSARALDSERTFEAGEHVDVVEIEGATAIVM</sequence>
<feature type="transmembrane region" description="Helical" evidence="5">
    <location>
        <begin position="52"/>
        <end position="85"/>
    </location>
</feature>
<comment type="subcellular location">
    <subcellularLocation>
        <location evidence="1">Membrane</location>
        <topology evidence="1">Multi-pass membrane protein</topology>
    </subcellularLocation>
</comment>
<protein>
    <submittedName>
        <fullName evidence="7">Membrane protein</fullName>
    </submittedName>
</protein>
<organism evidence="7 8">
    <name type="scientific">Streptomyces hiroshimensis</name>
    <dbReference type="NCBI Taxonomy" id="66424"/>
    <lineage>
        <taxon>Bacteria</taxon>
        <taxon>Bacillati</taxon>
        <taxon>Actinomycetota</taxon>
        <taxon>Actinomycetes</taxon>
        <taxon>Kitasatosporales</taxon>
        <taxon>Streptomycetaceae</taxon>
        <taxon>Streptomyces</taxon>
    </lineage>
</organism>
<evidence type="ECO:0000259" key="6">
    <source>
        <dbReference type="Pfam" id="PF01957"/>
    </source>
</evidence>
<proteinExistence type="predicted"/>
<keyword evidence="3 5" id="KW-1133">Transmembrane helix</keyword>
<accession>A0ABQ2YV30</accession>
<evidence type="ECO:0000256" key="2">
    <source>
        <dbReference type="ARBA" id="ARBA00022692"/>
    </source>
</evidence>
<dbReference type="Proteomes" id="UP000659223">
    <property type="component" value="Unassembled WGS sequence"/>
</dbReference>
<dbReference type="InterPro" id="IPR052165">
    <property type="entry name" value="Membrane_assoc_protease"/>
</dbReference>
<keyword evidence="4 5" id="KW-0472">Membrane</keyword>
<name>A0ABQ2YV30_9ACTN</name>
<reference evidence="8" key="1">
    <citation type="journal article" date="2019" name="Int. J. Syst. Evol. Microbiol.">
        <title>The Global Catalogue of Microorganisms (GCM) 10K type strain sequencing project: providing services to taxonomists for standard genome sequencing and annotation.</title>
        <authorList>
            <consortium name="The Broad Institute Genomics Platform"/>
            <consortium name="The Broad Institute Genome Sequencing Center for Infectious Disease"/>
            <person name="Wu L."/>
            <person name="Ma J."/>
        </authorList>
    </citation>
    <scope>NUCLEOTIDE SEQUENCE [LARGE SCALE GENOMIC DNA]</scope>
    <source>
        <strain evidence="8">JCM 4586</strain>
    </source>
</reference>
<evidence type="ECO:0000256" key="4">
    <source>
        <dbReference type="ARBA" id="ARBA00023136"/>
    </source>
</evidence>
<dbReference type="InterPro" id="IPR012340">
    <property type="entry name" value="NA-bd_OB-fold"/>
</dbReference>
<dbReference type="SUPFAM" id="SSF141322">
    <property type="entry name" value="NfeD domain-like"/>
    <property type="match status" value="1"/>
</dbReference>
<dbReference type="EMBL" id="BMUT01000010">
    <property type="protein sequence ID" value="GGX94151.1"/>
    <property type="molecule type" value="Genomic_DNA"/>
</dbReference>